<feature type="region of interest" description="Disordered" evidence="1">
    <location>
        <begin position="223"/>
        <end position="302"/>
    </location>
</feature>
<feature type="compositionally biased region" description="Basic and acidic residues" evidence="1">
    <location>
        <begin position="266"/>
        <end position="277"/>
    </location>
</feature>
<dbReference type="EMBL" id="BFEA01000187">
    <property type="protein sequence ID" value="GBG73665.1"/>
    <property type="molecule type" value="Genomic_DNA"/>
</dbReference>
<feature type="compositionally biased region" description="Acidic residues" evidence="1">
    <location>
        <begin position="291"/>
        <end position="302"/>
    </location>
</feature>
<keyword evidence="3" id="KW-1185">Reference proteome</keyword>
<feature type="region of interest" description="Disordered" evidence="1">
    <location>
        <begin position="582"/>
        <end position="647"/>
    </location>
</feature>
<feature type="region of interest" description="Disordered" evidence="1">
    <location>
        <begin position="663"/>
        <end position="701"/>
    </location>
</feature>
<feature type="compositionally biased region" description="Basic and acidic residues" evidence="1">
    <location>
        <begin position="676"/>
        <end position="687"/>
    </location>
</feature>
<feature type="compositionally biased region" description="Basic residues" evidence="1">
    <location>
        <begin position="162"/>
        <end position="186"/>
    </location>
</feature>
<gene>
    <name evidence="2" type="ORF">CBR_g17008</name>
</gene>
<dbReference type="Proteomes" id="UP000265515">
    <property type="component" value="Unassembled WGS sequence"/>
</dbReference>
<protein>
    <submittedName>
        <fullName evidence="2">Uncharacterized protein</fullName>
    </submittedName>
</protein>
<comment type="caution">
    <text evidence="2">The sequence shown here is derived from an EMBL/GenBank/DDBJ whole genome shotgun (WGS) entry which is preliminary data.</text>
</comment>
<organism evidence="2 3">
    <name type="scientific">Chara braunii</name>
    <name type="common">Braun's stonewort</name>
    <dbReference type="NCBI Taxonomy" id="69332"/>
    <lineage>
        <taxon>Eukaryota</taxon>
        <taxon>Viridiplantae</taxon>
        <taxon>Streptophyta</taxon>
        <taxon>Charophyceae</taxon>
        <taxon>Charales</taxon>
        <taxon>Characeae</taxon>
        <taxon>Chara</taxon>
    </lineage>
</organism>
<proteinExistence type="predicted"/>
<feature type="compositionally biased region" description="Gly residues" evidence="1">
    <location>
        <begin position="187"/>
        <end position="197"/>
    </location>
</feature>
<accession>A0A388KUC3</accession>
<feature type="region of interest" description="Disordered" evidence="1">
    <location>
        <begin position="156"/>
        <end position="209"/>
    </location>
</feature>
<evidence type="ECO:0000256" key="1">
    <source>
        <dbReference type="SAM" id="MobiDB-lite"/>
    </source>
</evidence>
<feature type="region of interest" description="Disordered" evidence="1">
    <location>
        <begin position="485"/>
        <end position="529"/>
    </location>
</feature>
<sequence length="701" mass="76458">MALLLLVEMRFGTHVIMMRQLLRLQVHLMQMVIDDRWKDTVWSTKKIRDDVAEVTACVGSSLWWEDMKAVCKLLDPIMDMLQMVDSDTRQIDKILRRQAISDDAPNDRPHPYGSWVHYWQQVEDELPTDQQLVSGRGAWTAMTQEELMQARERMRAVSRMGATRRLRMSDRRRHCSGGRGGGRRGGWRQGGRGGAGGRSSTASRRLPVDELVRKSRQRWDEGDFLYESSSSDDEDFFGTTGMPASDDDNDLGDPHPDGDNDDGAGDDDHGDGGDRPRTRATLAGGDRGLDEVADGDDRDEGDAGVTIMVTATVGEGQAQWAPHVKPHAEGSLPWTSTTTHGTMMMEMEGAPTVQDFFRADEGSAAALHPLTSAGGPEVTAMTLDTRRPPATVEQEIDRAARPPRPPSHAEHQPIDVAACAVAGGAAKDITDKAQHPVAGSSATAPRDRATVLPNLHTIPAGPVLGGWTSREPGLLAEYEARHGSAVPTKTSDVQATRAAKASLSRARKKAAERTTSRSPPHMRSHMRRYSPAHLEDGEISSESGAWGVGGRSTAVLDHIGRDGAGDGVRGEKRRGSMLIVHGDNTDVAPGETKGTNDKGDSDYVPELPKVRAADGDDGRGRRVRRRTRLGPQGPQRTPSATITAPIDRRAQAQRLLRKMEATLQETHAASFGHGQSKPERERERERATVGFRLSAGFADHR</sequence>
<reference evidence="2 3" key="1">
    <citation type="journal article" date="2018" name="Cell">
        <title>The Chara Genome: Secondary Complexity and Implications for Plant Terrestrialization.</title>
        <authorList>
            <person name="Nishiyama T."/>
            <person name="Sakayama H."/>
            <person name="Vries J.D."/>
            <person name="Buschmann H."/>
            <person name="Saint-Marcoux D."/>
            <person name="Ullrich K.K."/>
            <person name="Haas F.B."/>
            <person name="Vanderstraeten L."/>
            <person name="Becker D."/>
            <person name="Lang D."/>
            <person name="Vosolsobe S."/>
            <person name="Rombauts S."/>
            <person name="Wilhelmsson P.K.I."/>
            <person name="Janitza P."/>
            <person name="Kern R."/>
            <person name="Heyl A."/>
            <person name="Rumpler F."/>
            <person name="Villalobos L.I.A.C."/>
            <person name="Clay J.M."/>
            <person name="Skokan R."/>
            <person name="Toyoda A."/>
            <person name="Suzuki Y."/>
            <person name="Kagoshima H."/>
            <person name="Schijlen E."/>
            <person name="Tajeshwar N."/>
            <person name="Catarino B."/>
            <person name="Hetherington A.J."/>
            <person name="Saltykova A."/>
            <person name="Bonnot C."/>
            <person name="Breuninger H."/>
            <person name="Symeonidi A."/>
            <person name="Radhakrishnan G.V."/>
            <person name="Van Nieuwerburgh F."/>
            <person name="Deforce D."/>
            <person name="Chang C."/>
            <person name="Karol K.G."/>
            <person name="Hedrich R."/>
            <person name="Ulvskov P."/>
            <person name="Glockner G."/>
            <person name="Delwiche C.F."/>
            <person name="Petrasek J."/>
            <person name="Van de Peer Y."/>
            <person name="Friml J."/>
            <person name="Beilby M."/>
            <person name="Dolan L."/>
            <person name="Kohara Y."/>
            <person name="Sugano S."/>
            <person name="Fujiyama A."/>
            <person name="Delaux P.-M."/>
            <person name="Quint M."/>
            <person name="TheiBen G."/>
            <person name="Hagemann M."/>
            <person name="Harholt J."/>
            <person name="Dunand C."/>
            <person name="Zachgo S."/>
            <person name="Langdale J."/>
            <person name="Maumus F."/>
            <person name="Straeten D.V.D."/>
            <person name="Gould S.B."/>
            <person name="Rensing S.A."/>
        </authorList>
    </citation>
    <scope>NUCLEOTIDE SEQUENCE [LARGE SCALE GENOMIC DNA]</scope>
    <source>
        <strain evidence="2 3">S276</strain>
    </source>
</reference>
<evidence type="ECO:0000313" key="3">
    <source>
        <dbReference type="Proteomes" id="UP000265515"/>
    </source>
</evidence>
<feature type="compositionally biased region" description="Basic residues" evidence="1">
    <location>
        <begin position="520"/>
        <end position="529"/>
    </location>
</feature>
<feature type="compositionally biased region" description="Low complexity" evidence="1">
    <location>
        <begin position="495"/>
        <end position="504"/>
    </location>
</feature>
<feature type="compositionally biased region" description="Basic and acidic residues" evidence="1">
    <location>
        <begin position="608"/>
        <end position="620"/>
    </location>
</feature>
<dbReference type="Gramene" id="GBG73665">
    <property type="protein sequence ID" value="GBG73665"/>
    <property type="gene ID" value="CBR_g17008"/>
</dbReference>
<evidence type="ECO:0000313" key="2">
    <source>
        <dbReference type="EMBL" id="GBG73665.1"/>
    </source>
</evidence>
<name>A0A388KUC3_CHABU</name>
<dbReference type="AlphaFoldDB" id="A0A388KUC3"/>